<feature type="compositionally biased region" description="Basic and acidic residues" evidence="9">
    <location>
        <begin position="193"/>
        <end position="202"/>
    </location>
</feature>
<dbReference type="GO" id="GO:0016887">
    <property type="term" value="F:ATP hydrolysis activity"/>
    <property type="evidence" value="ECO:0007669"/>
    <property type="project" value="InterPro"/>
</dbReference>
<feature type="compositionally biased region" description="Basic residues" evidence="9">
    <location>
        <begin position="23"/>
        <end position="34"/>
    </location>
</feature>
<proteinExistence type="predicted"/>
<dbReference type="GO" id="GO:0005684">
    <property type="term" value="C:U2-type spliceosomal complex"/>
    <property type="evidence" value="ECO:0007669"/>
    <property type="project" value="UniProtKB-ARBA"/>
</dbReference>
<evidence type="ECO:0000313" key="12">
    <source>
        <dbReference type="EMBL" id="CCE28888.1"/>
    </source>
</evidence>
<dbReference type="InterPro" id="IPR011709">
    <property type="entry name" value="DEAD-box_helicase_OB_fold"/>
</dbReference>
<dbReference type="InterPro" id="IPR001650">
    <property type="entry name" value="Helicase_C-like"/>
</dbReference>
<dbReference type="Proteomes" id="UP000016801">
    <property type="component" value="Unassembled WGS sequence"/>
</dbReference>
<keyword evidence="2" id="KW-0507">mRNA processing</keyword>
<evidence type="ECO:0000259" key="11">
    <source>
        <dbReference type="PROSITE" id="PS51194"/>
    </source>
</evidence>
<dbReference type="Gene3D" id="1.20.120.1080">
    <property type="match status" value="1"/>
</dbReference>
<dbReference type="SMART" id="SM00847">
    <property type="entry name" value="HA2"/>
    <property type="match status" value="1"/>
</dbReference>
<dbReference type="InterPro" id="IPR027417">
    <property type="entry name" value="P-loop_NTPase"/>
</dbReference>
<keyword evidence="3" id="KW-0547">Nucleotide-binding</keyword>
<dbReference type="Pfam" id="PF13401">
    <property type="entry name" value="AAA_22"/>
    <property type="match status" value="1"/>
</dbReference>
<dbReference type="STRING" id="1111077.M1W812"/>
<comment type="caution">
    <text evidence="12">The sequence shown here is derived from an EMBL/GenBank/DDBJ whole genome shotgun (WGS) entry which is preliminary data.</text>
</comment>
<dbReference type="eggNOG" id="KOG0923">
    <property type="taxonomic scope" value="Eukaryota"/>
</dbReference>
<dbReference type="PROSITE" id="PS51192">
    <property type="entry name" value="HELICASE_ATP_BIND_1"/>
    <property type="match status" value="1"/>
</dbReference>
<evidence type="ECO:0000256" key="5">
    <source>
        <dbReference type="ARBA" id="ARBA00022806"/>
    </source>
</evidence>
<reference evidence="12 13" key="1">
    <citation type="journal article" date="2013" name="PLoS Genet.">
        <title>Plant-symbiotic fungi as chemical engineers: Multi-genome analysis of the Clavicipitaceae reveals dynamics of alkaloid loci.</title>
        <authorList>
            <person name="Schardl C.L."/>
            <person name="Young C.A."/>
            <person name="Hesse U."/>
            <person name="Amyotte S.G."/>
            <person name="Andreeva K."/>
            <person name="Calie P.J."/>
            <person name="Fleetwood D.J."/>
            <person name="Haws D.C."/>
            <person name="Moore N."/>
            <person name="Oeser B."/>
            <person name="Panaccione D.G."/>
            <person name="Schweri K.K."/>
            <person name="Voisey C.R."/>
            <person name="Farman M.L."/>
            <person name="Jaromczyk J.W."/>
            <person name="Roe B.A."/>
            <person name="O'Sullivan D.M."/>
            <person name="Scott B."/>
            <person name="Tudzynski P."/>
            <person name="An Z."/>
            <person name="Arnaoudova E.G."/>
            <person name="Bullock C.T."/>
            <person name="Charlton N.D."/>
            <person name="Chen L."/>
            <person name="Cox M."/>
            <person name="Dinkins R.D."/>
            <person name="Florea S."/>
            <person name="Glenn A.E."/>
            <person name="Gordon A."/>
            <person name="Gueldener U."/>
            <person name="Harris D.R."/>
            <person name="Hollin W."/>
            <person name="Jaromczyk J."/>
            <person name="Johnson R.D."/>
            <person name="Khan A.K."/>
            <person name="Leistner E."/>
            <person name="Leuchtmann A."/>
            <person name="Li C."/>
            <person name="Liu J."/>
            <person name="Liu J."/>
            <person name="Liu M."/>
            <person name="Mace W."/>
            <person name="Machado C."/>
            <person name="Nagabhyru P."/>
            <person name="Pan J."/>
            <person name="Schmid J."/>
            <person name="Sugawara K."/>
            <person name="Steiner U."/>
            <person name="Takach J.E."/>
            <person name="Tanaka E."/>
            <person name="Webb J.S."/>
            <person name="Wilson E.V."/>
            <person name="Wiseman J.L."/>
            <person name="Yoshida R."/>
            <person name="Zeng Z."/>
        </authorList>
    </citation>
    <scope>NUCLEOTIDE SEQUENCE [LARGE SCALE GENOMIC DNA]</scope>
    <source>
        <strain evidence="12 13">20.1</strain>
    </source>
</reference>
<dbReference type="SMART" id="SM00490">
    <property type="entry name" value="HELICc"/>
    <property type="match status" value="1"/>
</dbReference>
<dbReference type="GO" id="GO:0003724">
    <property type="term" value="F:RNA helicase activity"/>
    <property type="evidence" value="ECO:0007669"/>
    <property type="project" value="UniProtKB-EC"/>
</dbReference>
<organism evidence="12 13">
    <name type="scientific">Claviceps purpurea (strain 20.1)</name>
    <name type="common">Ergot fungus</name>
    <name type="synonym">Sphacelia segetum</name>
    <dbReference type="NCBI Taxonomy" id="1111077"/>
    <lineage>
        <taxon>Eukaryota</taxon>
        <taxon>Fungi</taxon>
        <taxon>Dikarya</taxon>
        <taxon>Ascomycota</taxon>
        <taxon>Pezizomycotina</taxon>
        <taxon>Sordariomycetes</taxon>
        <taxon>Hypocreomycetidae</taxon>
        <taxon>Hypocreales</taxon>
        <taxon>Clavicipitaceae</taxon>
        <taxon>Claviceps</taxon>
    </lineage>
</organism>
<dbReference type="GO" id="GO:0071013">
    <property type="term" value="C:catalytic step 2 spliceosome"/>
    <property type="evidence" value="ECO:0007669"/>
    <property type="project" value="TreeGrafter"/>
</dbReference>
<dbReference type="EC" id="3.6.4.13" evidence="1"/>
<accession>M1W812</accession>
<dbReference type="GO" id="GO:0008380">
    <property type="term" value="P:RNA splicing"/>
    <property type="evidence" value="ECO:0007669"/>
    <property type="project" value="UniProtKB-KW"/>
</dbReference>
<feature type="domain" description="Helicase ATP-binding" evidence="10">
    <location>
        <begin position="390"/>
        <end position="554"/>
    </location>
</feature>
<dbReference type="PANTHER" id="PTHR18934:SF83">
    <property type="entry name" value="PRE-MRNA-SPLICING FACTOR ATP-DEPENDENT RNA HELICASE DHX16"/>
    <property type="match status" value="1"/>
</dbReference>
<dbReference type="InterPro" id="IPR007502">
    <property type="entry name" value="Helicase-assoc_dom"/>
</dbReference>
<dbReference type="PANTHER" id="PTHR18934">
    <property type="entry name" value="ATP-DEPENDENT RNA HELICASE"/>
    <property type="match status" value="1"/>
</dbReference>
<dbReference type="SMART" id="SM00487">
    <property type="entry name" value="DEXDc"/>
    <property type="match status" value="1"/>
</dbReference>
<dbReference type="PROSITE" id="PS00690">
    <property type="entry name" value="DEAH_ATP_HELICASE"/>
    <property type="match status" value="1"/>
</dbReference>
<evidence type="ECO:0000256" key="1">
    <source>
        <dbReference type="ARBA" id="ARBA00012552"/>
    </source>
</evidence>
<dbReference type="Pfam" id="PF04408">
    <property type="entry name" value="WHD_HA2"/>
    <property type="match status" value="1"/>
</dbReference>
<gene>
    <name evidence="12" type="ORF">CPUR_02578</name>
</gene>
<evidence type="ECO:0000313" key="13">
    <source>
        <dbReference type="Proteomes" id="UP000016801"/>
    </source>
</evidence>
<evidence type="ECO:0000259" key="10">
    <source>
        <dbReference type="PROSITE" id="PS51192"/>
    </source>
</evidence>
<feature type="compositionally biased region" description="Low complexity" evidence="9">
    <location>
        <begin position="60"/>
        <end position="69"/>
    </location>
</feature>
<dbReference type="OrthoDB" id="10253254at2759"/>
<dbReference type="Pfam" id="PF07717">
    <property type="entry name" value="OB_NTP_bind"/>
    <property type="match status" value="1"/>
</dbReference>
<keyword evidence="13" id="KW-1185">Reference proteome</keyword>
<evidence type="ECO:0000256" key="2">
    <source>
        <dbReference type="ARBA" id="ARBA00022664"/>
    </source>
</evidence>
<evidence type="ECO:0000256" key="8">
    <source>
        <dbReference type="ARBA" id="ARBA00047984"/>
    </source>
</evidence>
<dbReference type="FunFam" id="3.40.50.300:FF:000007">
    <property type="entry name" value="Pre-mRNA-splicing factor ATP-dependent RNA helicase"/>
    <property type="match status" value="1"/>
</dbReference>
<dbReference type="EMBL" id="CAGA01000011">
    <property type="protein sequence ID" value="CCE28888.1"/>
    <property type="molecule type" value="Genomic_DNA"/>
</dbReference>
<dbReference type="PhylomeDB" id="M1W812"/>
<dbReference type="GO" id="GO:0006397">
    <property type="term" value="P:mRNA processing"/>
    <property type="evidence" value="ECO:0007669"/>
    <property type="project" value="UniProtKB-KW"/>
</dbReference>
<dbReference type="SUPFAM" id="SSF52540">
    <property type="entry name" value="P-loop containing nucleoside triphosphate hydrolases"/>
    <property type="match status" value="1"/>
</dbReference>
<name>M1W812_CLAP2</name>
<keyword evidence="4" id="KW-0378">Hydrolase</keyword>
<protein>
    <recommendedName>
        <fullName evidence="1">RNA helicase</fullName>
        <ecNumber evidence="1">3.6.4.13</ecNumber>
    </recommendedName>
</protein>
<feature type="compositionally biased region" description="Basic and acidic residues" evidence="9">
    <location>
        <begin position="78"/>
        <end position="87"/>
    </location>
</feature>
<dbReference type="Pfam" id="PF21010">
    <property type="entry name" value="HA2_C"/>
    <property type="match status" value="1"/>
</dbReference>
<feature type="domain" description="Helicase C-terminal" evidence="11">
    <location>
        <begin position="579"/>
        <end position="752"/>
    </location>
</feature>
<dbReference type="FunFam" id="1.20.120.1080:FF:000001">
    <property type="entry name" value="Pre-mRNA-splicing factor ATP-dependent RNA helicase"/>
    <property type="match status" value="1"/>
</dbReference>
<evidence type="ECO:0000256" key="9">
    <source>
        <dbReference type="SAM" id="MobiDB-lite"/>
    </source>
</evidence>
<evidence type="ECO:0000256" key="6">
    <source>
        <dbReference type="ARBA" id="ARBA00022840"/>
    </source>
</evidence>
<keyword evidence="7" id="KW-0508">mRNA splicing</keyword>
<dbReference type="PROSITE" id="PS51194">
    <property type="entry name" value="HELICASE_CTER"/>
    <property type="match status" value="1"/>
</dbReference>
<keyword evidence="5" id="KW-0347">Helicase</keyword>
<feature type="compositionally biased region" description="Basic and acidic residues" evidence="9">
    <location>
        <begin position="137"/>
        <end position="186"/>
    </location>
</feature>
<dbReference type="CDD" id="cd18791">
    <property type="entry name" value="SF2_C_RHA"/>
    <property type="match status" value="1"/>
</dbReference>
<dbReference type="AlphaFoldDB" id="M1W812"/>
<dbReference type="InterPro" id="IPR002464">
    <property type="entry name" value="DNA/RNA_helicase_DEAH_CS"/>
</dbReference>
<evidence type="ECO:0000256" key="7">
    <source>
        <dbReference type="ARBA" id="ARBA00023187"/>
    </source>
</evidence>
<dbReference type="GO" id="GO:0005524">
    <property type="term" value="F:ATP binding"/>
    <property type="evidence" value="ECO:0007669"/>
    <property type="project" value="UniProtKB-KW"/>
</dbReference>
<sequence>MSSKRYAFVPMGDEEVGPQKVVKEKKQKHRHRHRDHDGDGDGQGKSSSRYSQSRRKRSQSHSPGPSSHSRSSKHYRRRDAEAHSDDRWADEEPVSDDAGASTHDDRPDFEASASKRMKFSHDERTRDDENEANLSDGAKEELARRRDIEEREAFAKRLKEKDDGKSKKNQRDGDSSRRKLAEDAAARDAALPDLRERSRQEYLKKRETERLVLLRKQVAEETAELRSGARLSEREKAEFAKNREILRLAEERLKIDDHRDGYYMPEDYITEKGKLDRKKKEEALYKRYVEKDEYGQEKFVTEHEEWELEQTAKAKAQIQRPEMDNNEDYSYVMDDEQYIQWTLDTRLAGEGKTKEQMFLDAQIDAAEKKALSIQETRKSLPIYQYRDSFLEALEQYQILVIVGETGSGKTTQLPQYLHEAGYTKNGMKVGCTQPRRVAAMSVAARVAEEVGVKVGNEVGYSIRFEDCTSDKTVLKYMTDGMLLREFMTEPDLAGYSALMIDEAHERTVHTDILLALIKDLARDRKDLKLLISSATMNATKFAQYFDDAPIFNIPGRRYPVDIYYTPAPEANYLAAAITTVFQIHTTQPKGDILIFLTGQDEIEAAELEITETARKLGSRVKELVVCPIYANLPSDLQAKIFEPTPNGARKVVLATNIAETSLTIDGIVYVIDPGYVKENIYNPATGMSNLVVVPCSRASANQRSGRAGRVGPGKCFRLYTKFAYMNEMDESTTPEIQRTNLNGVVLQLKSLGINDLLEFEFMDPPPTEALIGALSQLFALQGLNHKGELTKMGRQMAEFPTDPMLAKAVLAADKEGCVEEVLSIVSMLGEASALFFRPKDKKIHADSARNRFTVKDGGDHVTLLNIWNQWVDSDFSPVWARENFLQQRSLTRARDVRDQLAKLCERVEVAPSTCGASNLRPIKRAITAGFFPNAARLQRSGDSYRTVKNNTTVWVHPSSVLMAVDPPEKMVIYFELVQTTKEYMRGVIPIETKWLAELAPHFHKKKDIEAMEEKKMPKQRA</sequence>
<dbReference type="Gene3D" id="3.40.50.300">
    <property type="entry name" value="P-loop containing nucleotide triphosphate hydrolases"/>
    <property type="match status" value="2"/>
</dbReference>
<dbReference type="InterPro" id="IPR048333">
    <property type="entry name" value="HA2_WH"/>
</dbReference>
<dbReference type="FunFam" id="3.40.50.300:FF:000594">
    <property type="entry name" value="Pre-mRNA-splicing factor ATP-dependent RNA helicase"/>
    <property type="match status" value="1"/>
</dbReference>
<dbReference type="InterPro" id="IPR049945">
    <property type="entry name" value="AAA_22"/>
</dbReference>
<evidence type="ECO:0000256" key="4">
    <source>
        <dbReference type="ARBA" id="ARBA00022801"/>
    </source>
</evidence>
<dbReference type="GO" id="GO:0003723">
    <property type="term" value="F:RNA binding"/>
    <property type="evidence" value="ECO:0007669"/>
    <property type="project" value="TreeGrafter"/>
</dbReference>
<dbReference type="FunFam" id="1.10.10.2130:FF:000001">
    <property type="entry name" value="Pre-mRNA-splicing factor ATP-dependent RNA helicase"/>
    <property type="match status" value="1"/>
</dbReference>
<dbReference type="HOGENOM" id="CLU_001832_7_0_1"/>
<keyword evidence="6" id="KW-0067">ATP-binding</keyword>
<dbReference type="Pfam" id="PF00271">
    <property type="entry name" value="Helicase_C"/>
    <property type="match status" value="1"/>
</dbReference>
<dbReference type="InterPro" id="IPR014001">
    <property type="entry name" value="Helicase_ATP-bd"/>
</dbReference>
<feature type="region of interest" description="Disordered" evidence="9">
    <location>
        <begin position="1"/>
        <end position="202"/>
    </location>
</feature>
<evidence type="ECO:0000256" key="3">
    <source>
        <dbReference type="ARBA" id="ARBA00022741"/>
    </source>
</evidence>
<comment type="catalytic activity">
    <reaction evidence="8">
        <text>ATP + H2O = ADP + phosphate + H(+)</text>
        <dbReference type="Rhea" id="RHEA:13065"/>
        <dbReference type="ChEBI" id="CHEBI:15377"/>
        <dbReference type="ChEBI" id="CHEBI:15378"/>
        <dbReference type="ChEBI" id="CHEBI:30616"/>
        <dbReference type="ChEBI" id="CHEBI:43474"/>
        <dbReference type="ChEBI" id="CHEBI:456216"/>
        <dbReference type="EC" id="3.6.4.13"/>
    </reaction>
</comment>